<feature type="region of interest" description="Disordered" evidence="6">
    <location>
        <begin position="663"/>
        <end position="684"/>
    </location>
</feature>
<dbReference type="PANTHER" id="PTHR47338">
    <property type="entry name" value="ZN(II)2CYS6 TRANSCRIPTION FACTOR (EUROFUNG)-RELATED"/>
    <property type="match status" value="1"/>
</dbReference>
<name>A0AAQ3R8A4_9PEZI</name>
<dbReference type="CDD" id="cd12148">
    <property type="entry name" value="fungal_TF_MHR"/>
    <property type="match status" value="1"/>
</dbReference>
<keyword evidence="3" id="KW-0805">Transcription regulation</keyword>
<evidence type="ECO:0000256" key="5">
    <source>
        <dbReference type="ARBA" id="ARBA00023242"/>
    </source>
</evidence>
<dbReference type="EMBL" id="CP138582">
    <property type="protein sequence ID" value="WPG99265.1"/>
    <property type="molecule type" value="Genomic_DNA"/>
</dbReference>
<evidence type="ECO:0000259" key="7">
    <source>
        <dbReference type="PROSITE" id="PS50048"/>
    </source>
</evidence>
<evidence type="ECO:0000256" key="2">
    <source>
        <dbReference type="ARBA" id="ARBA00022723"/>
    </source>
</evidence>
<evidence type="ECO:0000256" key="3">
    <source>
        <dbReference type="ARBA" id="ARBA00023015"/>
    </source>
</evidence>
<gene>
    <name evidence="8" type="ORF">R9X50_00207700</name>
</gene>
<keyword evidence="2" id="KW-0479">Metal-binding</keyword>
<keyword evidence="5" id="KW-0539">Nucleus</keyword>
<dbReference type="PROSITE" id="PS50048">
    <property type="entry name" value="ZN2_CY6_FUNGAL_2"/>
    <property type="match status" value="1"/>
</dbReference>
<dbReference type="GO" id="GO:0000981">
    <property type="term" value="F:DNA-binding transcription factor activity, RNA polymerase II-specific"/>
    <property type="evidence" value="ECO:0007669"/>
    <property type="project" value="InterPro"/>
</dbReference>
<keyword evidence="4" id="KW-0804">Transcription</keyword>
<dbReference type="SMART" id="SM00066">
    <property type="entry name" value="GAL4"/>
    <property type="match status" value="1"/>
</dbReference>
<evidence type="ECO:0000256" key="1">
    <source>
        <dbReference type="ARBA" id="ARBA00004123"/>
    </source>
</evidence>
<sequence length="745" mass="82950">MSETQATVADLSCQECRKRKVKCNRALPACSGCIRASTQCAYPTEAQKPGPKPGHRRSAKRVRLDNEPAFNNVSPEIVFTRSPTGLLAELDQCRNETPSNNHVEHRRDYLNLASLIHPSHGTETGPPSPAHHGQVVVSTGPDAFSPHSRATIFNEQVCQALHTTANDCDKLVELFFSNMTAFSLFDSAKLFSNLRSAQTPNQRHALLAAMFAFSSRFRKGDANSAPTSEDFYRLAVKYIEDAFESCGESHPPMIIVQAMVLTTFHELIHGARGKGWRSIGALVRLAYELELHLIDSDKFCSEDTLGDQSAALWSAKEEKRRIWWTIWEMDVFASTVRRLPTAIDWSHNLTLLPVSDESWFKGVVEKSCFLLTDTTERCKALHLSGNHCAKAWFLVVNSLMRDAHLLSDPHGLSRTHRVFGQVRDASRIHKPHTSNDATAGLTILKNDLYYFNMSLPIGLRYRGENLSFEDNLMHRRSRQKDSDVYSIQAMIQLTRIILNIGNAVENVVVERSAPSSAQFTPPESVGKAHPARAAETDFWKHYLHPAENIQTLICNSSPDHVQMVNPFLATTIWLAAAILIAYRILGTHDNDHDKELLDSNFNLLRTNFTQFVHFWNISTAFLNKLSQLQVELERLVRARENRGNARSGAVTQKGGEPIKALGAQAVSQSHAETTPPQDLPLGDTSTQQAIDVNALPGLAFGPFNGTLDGLTLDAGTASSLYSGFGYDWELQSFLDDMFATQLMPS</sequence>
<dbReference type="CDD" id="cd00067">
    <property type="entry name" value="GAL4"/>
    <property type="match status" value="1"/>
</dbReference>
<protein>
    <submittedName>
        <fullName evidence="8">Zn(2)-C6 fungal-type DNA-binding domain protein</fullName>
    </submittedName>
</protein>
<dbReference type="GO" id="GO:0003677">
    <property type="term" value="F:DNA binding"/>
    <property type="evidence" value="ECO:0007669"/>
    <property type="project" value="UniProtKB-KW"/>
</dbReference>
<dbReference type="AlphaFoldDB" id="A0AAQ3R8A4"/>
<evidence type="ECO:0000313" key="9">
    <source>
        <dbReference type="Proteomes" id="UP001303373"/>
    </source>
</evidence>
<feature type="domain" description="Zn(2)-C6 fungal-type" evidence="7">
    <location>
        <begin position="12"/>
        <end position="42"/>
    </location>
</feature>
<dbReference type="Pfam" id="PF00172">
    <property type="entry name" value="Zn_clus"/>
    <property type="match status" value="1"/>
</dbReference>
<evidence type="ECO:0000256" key="4">
    <source>
        <dbReference type="ARBA" id="ARBA00023163"/>
    </source>
</evidence>
<dbReference type="InterPro" id="IPR050815">
    <property type="entry name" value="TF_fung"/>
</dbReference>
<dbReference type="InterPro" id="IPR007219">
    <property type="entry name" value="XnlR_reg_dom"/>
</dbReference>
<keyword evidence="9" id="KW-1185">Reference proteome</keyword>
<keyword evidence="8" id="KW-0238">DNA-binding</keyword>
<dbReference type="Proteomes" id="UP001303373">
    <property type="component" value="Chromosome 3"/>
</dbReference>
<dbReference type="InterPro" id="IPR036864">
    <property type="entry name" value="Zn2-C6_fun-type_DNA-bd_sf"/>
</dbReference>
<dbReference type="SUPFAM" id="SSF57701">
    <property type="entry name" value="Zn2/Cys6 DNA-binding domain"/>
    <property type="match status" value="1"/>
</dbReference>
<accession>A0AAQ3R8A4</accession>
<organism evidence="8 9">
    <name type="scientific">Acrodontium crateriforme</name>
    <dbReference type="NCBI Taxonomy" id="150365"/>
    <lineage>
        <taxon>Eukaryota</taxon>
        <taxon>Fungi</taxon>
        <taxon>Dikarya</taxon>
        <taxon>Ascomycota</taxon>
        <taxon>Pezizomycotina</taxon>
        <taxon>Dothideomycetes</taxon>
        <taxon>Dothideomycetidae</taxon>
        <taxon>Mycosphaerellales</taxon>
        <taxon>Teratosphaeriaceae</taxon>
        <taxon>Acrodontium</taxon>
    </lineage>
</organism>
<comment type="subcellular location">
    <subcellularLocation>
        <location evidence="1">Nucleus</location>
    </subcellularLocation>
</comment>
<dbReference type="GO" id="GO:0005634">
    <property type="term" value="C:nucleus"/>
    <property type="evidence" value="ECO:0007669"/>
    <property type="project" value="UniProtKB-SubCell"/>
</dbReference>
<dbReference type="InterPro" id="IPR001138">
    <property type="entry name" value="Zn2Cys6_DnaBD"/>
</dbReference>
<evidence type="ECO:0000313" key="8">
    <source>
        <dbReference type="EMBL" id="WPG99265.1"/>
    </source>
</evidence>
<reference evidence="8 9" key="1">
    <citation type="submission" date="2023-11" db="EMBL/GenBank/DDBJ databases">
        <title>An acidophilic fungus is an integral part of prey digestion in a carnivorous sundew plant.</title>
        <authorList>
            <person name="Tsai I.J."/>
        </authorList>
    </citation>
    <scope>NUCLEOTIDE SEQUENCE [LARGE SCALE GENOMIC DNA]</scope>
    <source>
        <strain evidence="8">169a</strain>
    </source>
</reference>
<proteinExistence type="predicted"/>
<dbReference type="SMART" id="SM00906">
    <property type="entry name" value="Fungal_trans"/>
    <property type="match status" value="1"/>
</dbReference>
<dbReference type="Pfam" id="PF04082">
    <property type="entry name" value="Fungal_trans"/>
    <property type="match status" value="1"/>
</dbReference>
<dbReference type="PROSITE" id="PS00463">
    <property type="entry name" value="ZN2_CY6_FUNGAL_1"/>
    <property type="match status" value="1"/>
</dbReference>
<feature type="compositionally biased region" description="Polar residues" evidence="6">
    <location>
        <begin position="665"/>
        <end position="676"/>
    </location>
</feature>
<dbReference type="GO" id="GO:0006351">
    <property type="term" value="P:DNA-templated transcription"/>
    <property type="evidence" value="ECO:0007669"/>
    <property type="project" value="InterPro"/>
</dbReference>
<dbReference type="GO" id="GO:0008270">
    <property type="term" value="F:zinc ion binding"/>
    <property type="evidence" value="ECO:0007669"/>
    <property type="project" value="InterPro"/>
</dbReference>
<dbReference type="PANTHER" id="PTHR47338:SF10">
    <property type="entry name" value="TRANSCRIPTION FACTOR DOMAIN-CONTAINING PROTEIN-RELATED"/>
    <property type="match status" value="1"/>
</dbReference>
<evidence type="ECO:0000256" key="6">
    <source>
        <dbReference type="SAM" id="MobiDB-lite"/>
    </source>
</evidence>
<dbReference type="Gene3D" id="4.10.240.10">
    <property type="entry name" value="Zn(2)-C6 fungal-type DNA-binding domain"/>
    <property type="match status" value="1"/>
</dbReference>